<reference evidence="2 3" key="1">
    <citation type="submission" date="2019-02" db="EMBL/GenBank/DDBJ databases">
        <title>Genome sequencing of the rare red list fungi Bondarzewia mesenterica.</title>
        <authorList>
            <person name="Buettner E."/>
            <person name="Kellner H."/>
        </authorList>
    </citation>
    <scope>NUCLEOTIDE SEQUENCE [LARGE SCALE GENOMIC DNA]</scope>
    <source>
        <strain evidence="2 3">DSM 108281</strain>
    </source>
</reference>
<dbReference type="EMBL" id="SGPL01000787">
    <property type="protein sequence ID" value="THH07346.1"/>
    <property type="molecule type" value="Genomic_DNA"/>
</dbReference>
<keyword evidence="3" id="KW-1185">Reference proteome</keyword>
<accession>A0A4S4L732</accession>
<comment type="caution">
    <text evidence="2">The sequence shown here is derived from an EMBL/GenBank/DDBJ whole genome shotgun (WGS) entry which is preliminary data.</text>
</comment>
<dbReference type="Proteomes" id="UP000310158">
    <property type="component" value="Unassembled WGS sequence"/>
</dbReference>
<dbReference type="AlphaFoldDB" id="A0A4S4L732"/>
<sequence length="297" mass="33329">MILKASGLARQWIRGPNGLRYTPFLDDVTPEQLTPPRTLAREKRRASRGAYKGVVDTPRKEEAMLFPEDEEDEMEVEEAVEVEEASEVISQDDADRRSKMEEPADEEPADEEASNPPERAEDSDGSLEYLDERDVAQKFVNVANQSHEEGGSEADKNRDRRMAESSDAVGEIKVDGKEDNNLRPTDVQEEANFAQEEIQEIQVDEDLEEAGEGGFEEDRTQEPQGLESSDEEQEQADFLPGPPVRSSSPASWGSSEDEILVYGEEADFDTLEDIMGKGYVKIRTAQLYSPFLESMNE</sequence>
<feature type="compositionally biased region" description="Basic and acidic residues" evidence="1">
    <location>
        <begin position="93"/>
        <end position="102"/>
    </location>
</feature>
<evidence type="ECO:0000313" key="3">
    <source>
        <dbReference type="Proteomes" id="UP000310158"/>
    </source>
</evidence>
<protein>
    <submittedName>
        <fullName evidence="2">Uncharacterized protein</fullName>
    </submittedName>
</protein>
<proteinExistence type="predicted"/>
<feature type="compositionally biased region" description="Acidic residues" evidence="1">
    <location>
        <begin position="103"/>
        <end position="113"/>
    </location>
</feature>
<feature type="compositionally biased region" description="Acidic residues" evidence="1">
    <location>
        <begin position="67"/>
        <end position="92"/>
    </location>
</feature>
<evidence type="ECO:0000313" key="2">
    <source>
        <dbReference type="EMBL" id="THH07346.1"/>
    </source>
</evidence>
<name>A0A4S4L732_9AGAM</name>
<feature type="compositionally biased region" description="Polar residues" evidence="1">
    <location>
        <begin position="245"/>
        <end position="254"/>
    </location>
</feature>
<feature type="compositionally biased region" description="Basic and acidic residues" evidence="1">
    <location>
        <begin position="146"/>
        <end position="181"/>
    </location>
</feature>
<feature type="compositionally biased region" description="Acidic residues" evidence="1">
    <location>
        <begin position="197"/>
        <end position="215"/>
    </location>
</feature>
<feature type="region of interest" description="Disordered" evidence="1">
    <location>
        <begin position="26"/>
        <end position="258"/>
    </location>
</feature>
<gene>
    <name evidence="2" type="ORF">EW146_g9350</name>
</gene>
<organism evidence="2 3">
    <name type="scientific">Bondarzewia mesenterica</name>
    <dbReference type="NCBI Taxonomy" id="1095465"/>
    <lineage>
        <taxon>Eukaryota</taxon>
        <taxon>Fungi</taxon>
        <taxon>Dikarya</taxon>
        <taxon>Basidiomycota</taxon>
        <taxon>Agaricomycotina</taxon>
        <taxon>Agaricomycetes</taxon>
        <taxon>Russulales</taxon>
        <taxon>Bondarzewiaceae</taxon>
        <taxon>Bondarzewia</taxon>
    </lineage>
</organism>
<evidence type="ECO:0000256" key="1">
    <source>
        <dbReference type="SAM" id="MobiDB-lite"/>
    </source>
</evidence>